<dbReference type="OrthoDB" id="77607at2759"/>
<evidence type="ECO:0000256" key="4">
    <source>
        <dbReference type="ARBA" id="ARBA00022771"/>
    </source>
</evidence>
<evidence type="ECO:0000256" key="7">
    <source>
        <dbReference type="SAM" id="MobiDB-lite"/>
    </source>
</evidence>
<keyword evidence="4" id="KW-0863">Zinc-finger</keyword>
<dbReference type="GO" id="GO:0008270">
    <property type="term" value="F:zinc ion binding"/>
    <property type="evidence" value="ECO:0007669"/>
    <property type="project" value="UniProtKB-KW"/>
</dbReference>
<dbReference type="GO" id="GO:0003676">
    <property type="term" value="F:nucleic acid binding"/>
    <property type="evidence" value="ECO:0007669"/>
    <property type="project" value="InterPro"/>
</dbReference>
<dbReference type="AlphaFoldDB" id="A0A482X4L5"/>
<dbReference type="InterPro" id="IPR040050">
    <property type="entry name" value="ZNF830-like"/>
</dbReference>
<evidence type="ECO:0000256" key="2">
    <source>
        <dbReference type="ARBA" id="ARBA00022473"/>
    </source>
</evidence>
<keyword evidence="5" id="KW-0862">Zinc</keyword>
<organism evidence="9 10">
    <name type="scientific">Laodelphax striatellus</name>
    <name type="common">Small brown planthopper</name>
    <name type="synonym">Delphax striatella</name>
    <dbReference type="NCBI Taxonomy" id="195883"/>
    <lineage>
        <taxon>Eukaryota</taxon>
        <taxon>Metazoa</taxon>
        <taxon>Ecdysozoa</taxon>
        <taxon>Arthropoda</taxon>
        <taxon>Hexapoda</taxon>
        <taxon>Insecta</taxon>
        <taxon>Pterygota</taxon>
        <taxon>Neoptera</taxon>
        <taxon>Paraneoptera</taxon>
        <taxon>Hemiptera</taxon>
        <taxon>Auchenorrhyncha</taxon>
        <taxon>Fulgoroidea</taxon>
        <taxon>Delphacidae</taxon>
        <taxon>Criomorphinae</taxon>
        <taxon>Laodelphax</taxon>
    </lineage>
</organism>
<feature type="region of interest" description="Disordered" evidence="7">
    <location>
        <begin position="1"/>
        <end position="56"/>
    </location>
</feature>
<evidence type="ECO:0000256" key="3">
    <source>
        <dbReference type="ARBA" id="ARBA00022723"/>
    </source>
</evidence>
<feature type="compositionally biased region" description="Acidic residues" evidence="7">
    <location>
        <begin position="208"/>
        <end position="218"/>
    </location>
</feature>
<keyword evidence="10" id="KW-1185">Reference proteome</keyword>
<gene>
    <name evidence="9" type="ORF">LSTR_LSTR008676</name>
</gene>
<dbReference type="GO" id="GO:0033314">
    <property type="term" value="P:mitotic DNA replication checkpoint signaling"/>
    <property type="evidence" value="ECO:0007669"/>
    <property type="project" value="TreeGrafter"/>
</dbReference>
<dbReference type="PANTHER" id="PTHR13278:SF0">
    <property type="entry name" value="ZINC FINGER PROTEIN 830"/>
    <property type="match status" value="1"/>
</dbReference>
<evidence type="ECO:0000256" key="5">
    <source>
        <dbReference type="ARBA" id="ARBA00022833"/>
    </source>
</evidence>
<dbReference type="InParanoid" id="A0A482X4L5"/>
<protein>
    <recommendedName>
        <fullName evidence="8">ZNF380 coiled-coil domain-containing protein</fullName>
    </recommendedName>
</protein>
<comment type="subcellular location">
    <subcellularLocation>
        <location evidence="1">Nucleus speckle</location>
    </subcellularLocation>
</comment>
<reference evidence="9 10" key="1">
    <citation type="journal article" date="2017" name="Gigascience">
        <title>Genome sequence of the small brown planthopper, Laodelphax striatellus.</title>
        <authorList>
            <person name="Zhu J."/>
            <person name="Jiang F."/>
            <person name="Wang X."/>
            <person name="Yang P."/>
            <person name="Bao Y."/>
            <person name="Zhao W."/>
            <person name="Wang W."/>
            <person name="Lu H."/>
            <person name="Wang Q."/>
            <person name="Cui N."/>
            <person name="Li J."/>
            <person name="Chen X."/>
            <person name="Luo L."/>
            <person name="Yu J."/>
            <person name="Kang L."/>
            <person name="Cui F."/>
        </authorList>
    </citation>
    <scope>NUCLEOTIDE SEQUENCE [LARGE SCALE GENOMIC DNA]</scope>
    <source>
        <strain evidence="9">Lst14</strain>
    </source>
</reference>
<dbReference type="Proteomes" id="UP000291343">
    <property type="component" value="Unassembled WGS sequence"/>
</dbReference>
<feature type="region of interest" description="Disordered" evidence="7">
    <location>
        <begin position="193"/>
        <end position="228"/>
    </location>
</feature>
<feature type="region of interest" description="Disordered" evidence="7">
    <location>
        <begin position="68"/>
        <end position="119"/>
    </location>
</feature>
<evidence type="ECO:0000313" key="9">
    <source>
        <dbReference type="EMBL" id="RZF40727.1"/>
    </source>
</evidence>
<dbReference type="Pfam" id="PF23406">
    <property type="entry name" value="ZNF380_CC"/>
    <property type="match status" value="1"/>
</dbReference>
<dbReference type="InterPro" id="IPR059039">
    <property type="entry name" value="ZNF380_CC"/>
</dbReference>
<dbReference type="FunCoup" id="A0A482X4L5">
    <property type="interactions" value="2000"/>
</dbReference>
<dbReference type="GO" id="GO:0005681">
    <property type="term" value="C:spliceosomal complex"/>
    <property type="evidence" value="ECO:0007669"/>
    <property type="project" value="InterPro"/>
</dbReference>
<dbReference type="GO" id="GO:0033260">
    <property type="term" value="P:nuclear DNA replication"/>
    <property type="evidence" value="ECO:0007669"/>
    <property type="project" value="TreeGrafter"/>
</dbReference>
<proteinExistence type="predicted"/>
<feature type="compositionally biased region" description="Basic and acidic residues" evidence="7">
    <location>
        <begin position="22"/>
        <end position="31"/>
    </location>
</feature>
<evidence type="ECO:0000313" key="10">
    <source>
        <dbReference type="Proteomes" id="UP000291343"/>
    </source>
</evidence>
<keyword evidence="3" id="KW-0479">Metal-binding</keyword>
<feature type="domain" description="ZNF380 coiled-coil" evidence="8">
    <location>
        <begin position="111"/>
        <end position="191"/>
    </location>
</feature>
<feature type="compositionally biased region" description="Basic and acidic residues" evidence="7">
    <location>
        <begin position="97"/>
        <end position="107"/>
    </location>
</feature>
<keyword evidence="6" id="KW-0539">Nucleus</keyword>
<dbReference type="GO" id="GO:0044773">
    <property type="term" value="P:mitotic DNA damage checkpoint signaling"/>
    <property type="evidence" value="ECO:0007669"/>
    <property type="project" value="TreeGrafter"/>
</dbReference>
<comment type="caution">
    <text evidence="9">The sequence shown here is derived from an EMBL/GenBank/DDBJ whole genome shotgun (WGS) entry which is preliminary data.</text>
</comment>
<dbReference type="STRING" id="195883.A0A482X4L5"/>
<dbReference type="PANTHER" id="PTHR13278">
    <property type="entry name" value="ZINC FINGER PROTEIN 830"/>
    <property type="match status" value="1"/>
</dbReference>
<feature type="compositionally biased region" description="Basic and acidic residues" evidence="7">
    <location>
        <begin position="219"/>
        <end position="228"/>
    </location>
</feature>
<name>A0A482X4L5_LAOST</name>
<evidence type="ECO:0000256" key="1">
    <source>
        <dbReference type="ARBA" id="ARBA00004324"/>
    </source>
</evidence>
<evidence type="ECO:0000259" key="8">
    <source>
        <dbReference type="Pfam" id="PF23406"/>
    </source>
</evidence>
<dbReference type="EMBL" id="QKKF02017798">
    <property type="protein sequence ID" value="RZF40727.1"/>
    <property type="molecule type" value="Genomic_DNA"/>
</dbReference>
<evidence type="ECO:0000256" key="6">
    <source>
        <dbReference type="ARBA" id="ARBA00023242"/>
    </source>
</evidence>
<accession>A0A482X4L5</accession>
<keyword evidence="2" id="KW-0217">Developmental protein</keyword>
<feature type="compositionally biased region" description="Basic and acidic residues" evidence="7">
    <location>
        <begin position="193"/>
        <end position="207"/>
    </location>
</feature>
<sequence>MIRLQMEMSSKQLAKSASKRHLAVEDSEPPKKIKGILKNSSKPELPEGFFDSKNEKKISVNDKVDIKTFTKMEVDTDDSNSDRTTANNDAKEEDVEDGGKTDEDLKSTPEIPEGFFDDPVLDAKARNIEYKDPIQEEWDRFQKEIKEENTVSAQIIEYDQEEAIAERQIDEIDEQLRNWSRVLDLEVKKEKIQAEPVSKMEEATERDSSDEEPDFDEFLDWRAKKSFR</sequence>